<dbReference type="CDD" id="cd18186">
    <property type="entry name" value="BTB_POZ_ZBTB_KLHL-like"/>
    <property type="match status" value="1"/>
</dbReference>
<evidence type="ECO:0000259" key="1">
    <source>
        <dbReference type="PROSITE" id="PS50097"/>
    </source>
</evidence>
<dbReference type="EMBL" id="KV429033">
    <property type="protein sequence ID" value="KZT74401.1"/>
    <property type="molecule type" value="Genomic_DNA"/>
</dbReference>
<keyword evidence="3" id="KW-1185">Reference proteome</keyword>
<dbReference type="Gene3D" id="3.30.710.10">
    <property type="entry name" value="Potassium Channel Kv1.1, Chain A"/>
    <property type="match status" value="1"/>
</dbReference>
<protein>
    <recommendedName>
        <fullName evidence="1">BTB domain-containing protein</fullName>
    </recommendedName>
</protein>
<dbReference type="SUPFAM" id="SSF54695">
    <property type="entry name" value="POZ domain"/>
    <property type="match status" value="1"/>
</dbReference>
<dbReference type="SMART" id="SM00225">
    <property type="entry name" value="BTB"/>
    <property type="match status" value="1"/>
</dbReference>
<dbReference type="OrthoDB" id="3036049at2759"/>
<evidence type="ECO:0000313" key="2">
    <source>
        <dbReference type="EMBL" id="KZT74401.1"/>
    </source>
</evidence>
<dbReference type="PROSITE" id="PS50097">
    <property type="entry name" value="BTB"/>
    <property type="match status" value="1"/>
</dbReference>
<dbReference type="STRING" id="1314783.A0A165U4W2"/>
<dbReference type="AlphaFoldDB" id="A0A165U4W2"/>
<organism evidence="2 3">
    <name type="scientific">Daedalea quercina L-15889</name>
    <dbReference type="NCBI Taxonomy" id="1314783"/>
    <lineage>
        <taxon>Eukaryota</taxon>
        <taxon>Fungi</taxon>
        <taxon>Dikarya</taxon>
        <taxon>Basidiomycota</taxon>
        <taxon>Agaricomycotina</taxon>
        <taxon>Agaricomycetes</taxon>
        <taxon>Polyporales</taxon>
        <taxon>Fomitopsis</taxon>
    </lineage>
</organism>
<dbReference type="InterPro" id="IPR011333">
    <property type="entry name" value="SKP1/BTB/POZ_sf"/>
</dbReference>
<sequence>MASGEASVSSITTFDERSQIGNLTGAESSPLVPDADFWYPDGTVVLLARTKVAFRVHKGILADHSTVFCDLFAVAQPQGEERYAECPTVNLTDAPGEVKYLLKVLYRPRRYYMPDQRVSFAMVAALLRLGHKYAIDDFVSSTLSRLATCFSSSFETYYASITTEGSPDMTCIPEDAITAVNLARLVGEDASMILPSALYTCCQLPSSTLTRGVISEDGDVQKLSDADLDLCIDARVRLSALALASAVQRCQFRSDQPNDQGTEREGSARCMQAFCAPYLAAAASRVLAGTLGLPNPTGALDSLDWFVADSTRGGLLCRVCAESIREKDKEERLRIWKMLPRILGLQVKEWSTADQRKI</sequence>
<dbReference type="Pfam" id="PF00651">
    <property type="entry name" value="BTB"/>
    <property type="match status" value="1"/>
</dbReference>
<name>A0A165U4W2_9APHY</name>
<reference evidence="2 3" key="1">
    <citation type="journal article" date="2016" name="Mol. Biol. Evol.">
        <title>Comparative Genomics of Early-Diverging Mushroom-Forming Fungi Provides Insights into the Origins of Lignocellulose Decay Capabilities.</title>
        <authorList>
            <person name="Nagy L.G."/>
            <person name="Riley R."/>
            <person name="Tritt A."/>
            <person name="Adam C."/>
            <person name="Daum C."/>
            <person name="Floudas D."/>
            <person name="Sun H."/>
            <person name="Yadav J.S."/>
            <person name="Pangilinan J."/>
            <person name="Larsson K.H."/>
            <person name="Matsuura K."/>
            <person name="Barry K."/>
            <person name="Labutti K."/>
            <person name="Kuo R."/>
            <person name="Ohm R.A."/>
            <person name="Bhattacharya S.S."/>
            <person name="Shirouzu T."/>
            <person name="Yoshinaga Y."/>
            <person name="Martin F.M."/>
            <person name="Grigoriev I.V."/>
            <person name="Hibbett D.S."/>
        </authorList>
    </citation>
    <scope>NUCLEOTIDE SEQUENCE [LARGE SCALE GENOMIC DNA]</scope>
    <source>
        <strain evidence="2 3">L-15889</strain>
    </source>
</reference>
<proteinExistence type="predicted"/>
<evidence type="ECO:0000313" key="3">
    <source>
        <dbReference type="Proteomes" id="UP000076727"/>
    </source>
</evidence>
<dbReference type="InterPro" id="IPR000210">
    <property type="entry name" value="BTB/POZ_dom"/>
</dbReference>
<accession>A0A165U4W2</accession>
<feature type="domain" description="BTB" evidence="1">
    <location>
        <begin position="42"/>
        <end position="114"/>
    </location>
</feature>
<gene>
    <name evidence="2" type="ORF">DAEQUDRAFT_807539</name>
</gene>
<dbReference type="Proteomes" id="UP000076727">
    <property type="component" value="Unassembled WGS sequence"/>
</dbReference>